<feature type="domain" description="RNA polymerase sigma factor 70 region 4 type 2" evidence="8">
    <location>
        <begin position="130"/>
        <end position="177"/>
    </location>
</feature>
<name>A0ABS0TIP2_9FLAO</name>
<dbReference type="SUPFAM" id="SSF88659">
    <property type="entry name" value="Sigma3 and sigma4 domains of RNA polymerase sigma factors"/>
    <property type="match status" value="1"/>
</dbReference>
<dbReference type="InterPro" id="IPR007627">
    <property type="entry name" value="RNA_pol_sigma70_r2"/>
</dbReference>
<dbReference type="InterPro" id="IPR013249">
    <property type="entry name" value="RNA_pol_sigma70_r4_t2"/>
</dbReference>
<feature type="domain" description="RNA polymerase sigma-70 region 2" evidence="7">
    <location>
        <begin position="29"/>
        <end position="94"/>
    </location>
</feature>
<dbReference type="InterPro" id="IPR013324">
    <property type="entry name" value="RNA_pol_sigma_r3/r4-like"/>
</dbReference>
<evidence type="ECO:0000256" key="6">
    <source>
        <dbReference type="RuleBase" id="RU000716"/>
    </source>
</evidence>
<keyword evidence="5 6" id="KW-0804">Transcription</keyword>
<reference evidence="9 10" key="1">
    <citation type="submission" date="2020-12" db="EMBL/GenBank/DDBJ databases">
        <title>Salegentibacter orientalis sp. nov., isolated from costal sediment.</title>
        <authorList>
            <person name="Lian F.-B."/>
        </authorList>
    </citation>
    <scope>NUCLEOTIDE SEQUENCE [LARGE SCALE GENOMIC DNA]</scope>
    <source>
        <strain evidence="9 10">F60176</strain>
    </source>
</reference>
<dbReference type="Pfam" id="PF08281">
    <property type="entry name" value="Sigma70_r4_2"/>
    <property type="match status" value="1"/>
</dbReference>
<comment type="similarity">
    <text evidence="1 6">Belongs to the sigma-70 factor family. ECF subfamily.</text>
</comment>
<dbReference type="NCBIfam" id="TIGR02937">
    <property type="entry name" value="sigma70-ECF"/>
    <property type="match status" value="1"/>
</dbReference>
<evidence type="ECO:0000256" key="3">
    <source>
        <dbReference type="ARBA" id="ARBA00023082"/>
    </source>
</evidence>
<dbReference type="InterPro" id="IPR039425">
    <property type="entry name" value="RNA_pol_sigma-70-like"/>
</dbReference>
<keyword evidence="2 6" id="KW-0805">Transcription regulation</keyword>
<evidence type="ECO:0000259" key="7">
    <source>
        <dbReference type="Pfam" id="PF04542"/>
    </source>
</evidence>
<dbReference type="CDD" id="cd06171">
    <property type="entry name" value="Sigma70_r4"/>
    <property type="match status" value="1"/>
</dbReference>
<dbReference type="InterPro" id="IPR014284">
    <property type="entry name" value="RNA_pol_sigma-70_dom"/>
</dbReference>
<gene>
    <name evidence="9" type="ORF">I6U50_12735</name>
</gene>
<dbReference type="NCBIfam" id="TIGR02985">
    <property type="entry name" value="Sig70_bacteroi1"/>
    <property type="match status" value="1"/>
</dbReference>
<evidence type="ECO:0000256" key="2">
    <source>
        <dbReference type="ARBA" id="ARBA00023015"/>
    </source>
</evidence>
<dbReference type="Proteomes" id="UP000635665">
    <property type="component" value="Unassembled WGS sequence"/>
</dbReference>
<evidence type="ECO:0000256" key="1">
    <source>
        <dbReference type="ARBA" id="ARBA00010641"/>
    </source>
</evidence>
<dbReference type="PANTHER" id="PTHR43133">
    <property type="entry name" value="RNA POLYMERASE ECF-TYPE SIGMA FACTO"/>
    <property type="match status" value="1"/>
</dbReference>
<evidence type="ECO:0000256" key="5">
    <source>
        <dbReference type="ARBA" id="ARBA00023163"/>
    </source>
</evidence>
<evidence type="ECO:0000256" key="4">
    <source>
        <dbReference type="ARBA" id="ARBA00023125"/>
    </source>
</evidence>
<dbReference type="InterPro" id="IPR000838">
    <property type="entry name" value="RNA_pol_sigma70_ECF_CS"/>
</dbReference>
<dbReference type="PANTHER" id="PTHR43133:SF46">
    <property type="entry name" value="RNA POLYMERASE SIGMA-70 FACTOR ECF SUBFAMILY"/>
    <property type="match status" value="1"/>
</dbReference>
<dbReference type="SUPFAM" id="SSF88946">
    <property type="entry name" value="Sigma2 domain of RNA polymerase sigma factors"/>
    <property type="match status" value="1"/>
</dbReference>
<keyword evidence="10" id="KW-1185">Reference proteome</keyword>
<dbReference type="Pfam" id="PF04542">
    <property type="entry name" value="Sigma70_r2"/>
    <property type="match status" value="1"/>
</dbReference>
<dbReference type="Gene3D" id="1.10.10.10">
    <property type="entry name" value="Winged helix-like DNA-binding domain superfamily/Winged helix DNA-binding domain"/>
    <property type="match status" value="1"/>
</dbReference>
<dbReference type="PROSITE" id="PS01063">
    <property type="entry name" value="SIGMA70_ECF"/>
    <property type="match status" value="1"/>
</dbReference>
<organism evidence="9 10">
    <name type="scientific">Salegentibacter maritimus</name>
    <dbReference type="NCBI Taxonomy" id="2794347"/>
    <lineage>
        <taxon>Bacteria</taxon>
        <taxon>Pseudomonadati</taxon>
        <taxon>Bacteroidota</taxon>
        <taxon>Flavobacteriia</taxon>
        <taxon>Flavobacteriales</taxon>
        <taxon>Flavobacteriaceae</taxon>
        <taxon>Salegentibacter</taxon>
    </lineage>
</organism>
<dbReference type="RefSeq" id="WP_198639116.1">
    <property type="nucleotide sequence ID" value="NZ_JAEHNY010000012.1"/>
</dbReference>
<comment type="caution">
    <text evidence="9">The sequence shown here is derived from an EMBL/GenBank/DDBJ whole genome shotgun (WGS) entry which is preliminary data.</text>
</comment>
<keyword evidence="3 6" id="KW-0731">Sigma factor</keyword>
<evidence type="ECO:0000313" key="9">
    <source>
        <dbReference type="EMBL" id="MBI6120887.1"/>
    </source>
</evidence>
<dbReference type="InterPro" id="IPR014327">
    <property type="entry name" value="RNA_pol_sigma70_bacteroid"/>
</dbReference>
<dbReference type="InterPro" id="IPR013325">
    <property type="entry name" value="RNA_pol_sigma_r2"/>
</dbReference>
<sequence length="201" mass="23337">MSILNSSHPDDKLLVAQLKNGNERAFEKLYEKYSGGIYGFSLKLLKSTDFAEEVVQDVFLKVWNTRNDLDVNLNFKSFIYTIAKNQSLNILKRAANDLNLRDQLLYTQETFSTSTKDNLLNKEYENVKRNAINSLSSGRRRIFLMSREEGLSYEEIAKNLGISVNTVKTQMKTALKNIRKHLSKHGDMDFLIFHIIYFTFF</sequence>
<dbReference type="InterPro" id="IPR036388">
    <property type="entry name" value="WH-like_DNA-bd_sf"/>
</dbReference>
<evidence type="ECO:0000313" key="10">
    <source>
        <dbReference type="Proteomes" id="UP000635665"/>
    </source>
</evidence>
<evidence type="ECO:0000259" key="8">
    <source>
        <dbReference type="Pfam" id="PF08281"/>
    </source>
</evidence>
<dbReference type="Gene3D" id="1.10.1740.10">
    <property type="match status" value="1"/>
</dbReference>
<accession>A0ABS0TIP2</accession>
<protein>
    <recommendedName>
        <fullName evidence="6">RNA polymerase sigma factor</fullName>
    </recommendedName>
</protein>
<proteinExistence type="inferred from homology"/>
<dbReference type="EMBL" id="JAEHNY010000012">
    <property type="protein sequence ID" value="MBI6120887.1"/>
    <property type="molecule type" value="Genomic_DNA"/>
</dbReference>
<keyword evidence="4 6" id="KW-0238">DNA-binding</keyword>